<dbReference type="InterPro" id="IPR016951">
    <property type="entry name" value="Haem_Oase_decyc_pln"/>
</dbReference>
<evidence type="ECO:0000256" key="11">
    <source>
        <dbReference type="ARBA" id="ARBA00023004"/>
    </source>
</evidence>
<dbReference type="GO" id="GO:0006788">
    <property type="term" value="P:heme oxidation"/>
    <property type="evidence" value="ECO:0007669"/>
    <property type="project" value="InterPro"/>
</dbReference>
<keyword evidence="4" id="KW-0150">Chloroplast</keyword>
<dbReference type="KEGG" id="mis:MICPUN_108005"/>
<keyword evidence="9" id="KW-0809">Transit peptide</keyword>
<keyword evidence="14" id="KW-1185">Reference proteome</keyword>
<keyword evidence="5" id="KW-0602">Photosynthesis</keyword>
<evidence type="ECO:0000256" key="10">
    <source>
        <dbReference type="ARBA" id="ARBA00023002"/>
    </source>
</evidence>
<dbReference type="AlphaFoldDB" id="C1E2W1"/>
<dbReference type="GeneID" id="8241916"/>
<evidence type="ECO:0000256" key="6">
    <source>
        <dbReference type="ARBA" id="ARBA00022617"/>
    </source>
</evidence>
<keyword evidence="7" id="KW-0934">Plastid</keyword>
<dbReference type="EMBL" id="CP001324">
    <property type="protein sequence ID" value="ACO62414.1"/>
    <property type="molecule type" value="Genomic_DNA"/>
</dbReference>
<keyword evidence="8" id="KW-0479">Metal-binding</keyword>
<comment type="similarity">
    <text evidence="2">Belongs to the heme oxygenase family.</text>
</comment>
<dbReference type="Proteomes" id="UP000002009">
    <property type="component" value="Chromosome 3"/>
</dbReference>
<evidence type="ECO:0000256" key="7">
    <source>
        <dbReference type="ARBA" id="ARBA00022640"/>
    </source>
</evidence>
<evidence type="ECO:0000256" key="2">
    <source>
        <dbReference type="ARBA" id="ARBA00006134"/>
    </source>
</evidence>
<keyword evidence="10" id="KW-0560">Oxidoreductase</keyword>
<dbReference type="OMA" id="PPEFICH"/>
<dbReference type="RefSeq" id="XP_002501156.1">
    <property type="nucleotide sequence ID" value="XM_002501110.1"/>
</dbReference>
<gene>
    <name evidence="13" type="primary">HY1</name>
    <name evidence="13" type="ORF">MICPUN_108005</name>
</gene>
<dbReference type="InParanoid" id="C1E2W1"/>
<proteinExistence type="inferred from homology"/>
<comment type="subcellular location">
    <subcellularLocation>
        <location evidence="1">Plastid</location>
        <location evidence="1">Chloroplast</location>
    </subcellularLocation>
</comment>
<dbReference type="GO" id="GO:0004392">
    <property type="term" value="F:heme oxygenase (decyclizing) activity"/>
    <property type="evidence" value="ECO:0007669"/>
    <property type="project" value="UniProtKB-EC"/>
</dbReference>
<dbReference type="GO" id="GO:0046872">
    <property type="term" value="F:metal ion binding"/>
    <property type="evidence" value="ECO:0007669"/>
    <property type="project" value="UniProtKB-KW"/>
</dbReference>
<dbReference type="InterPro" id="IPR002051">
    <property type="entry name" value="Haem_Oase"/>
</dbReference>
<dbReference type="PANTHER" id="PTHR35703:SF2">
    <property type="entry name" value="HEME OXYGENASE 1, CHLOROPLASTIC-RELATED"/>
    <property type="match status" value="1"/>
</dbReference>
<keyword evidence="6" id="KW-0349">Heme</keyword>
<dbReference type="InterPro" id="IPR016084">
    <property type="entry name" value="Haem_Oase-like_multi-hlx"/>
</dbReference>
<dbReference type="OrthoDB" id="652091at2759"/>
<dbReference type="STRING" id="296587.C1E2W1"/>
<dbReference type="GO" id="GO:0009507">
    <property type="term" value="C:chloroplast"/>
    <property type="evidence" value="ECO:0007669"/>
    <property type="project" value="UniProtKB-SubCell"/>
</dbReference>
<name>C1E2W1_MICCC</name>
<evidence type="ECO:0000256" key="3">
    <source>
        <dbReference type="ARBA" id="ARBA00012360"/>
    </source>
</evidence>
<sequence length="293" mass="31856">MSTSHACLSPAAAYTARRVPTKTGAKRGASSPAASRHATTSIRAQMGHGHGESAAGGGGAATAHGHGHGAAMGDRRPGEKKGFVEEMRFVAMRMHTREQAPKEGKAEPAKEAKPMAQWQPTREGYLRFLVESKAVYDAMEAIVASGASPMYGDFVDTGLERAEGLAKDIEWFCQTYGMEAPVADGPGAEYASFLRDISKTSPPEFICHFYNVYFAHSAGGRMIGRKVSEMILDGKELQFYRWDKPGGLDAMMTRTKAKLNDAAEKWSREEKDRCLEETGKSFELSGKLLRLIA</sequence>
<reference evidence="13 14" key="1">
    <citation type="journal article" date="2009" name="Science">
        <title>Green evolution and dynamic adaptations revealed by genomes of the marine picoeukaryotes Micromonas.</title>
        <authorList>
            <person name="Worden A.Z."/>
            <person name="Lee J.H."/>
            <person name="Mock T."/>
            <person name="Rouze P."/>
            <person name="Simmons M.P."/>
            <person name="Aerts A.L."/>
            <person name="Allen A.E."/>
            <person name="Cuvelier M.L."/>
            <person name="Derelle E."/>
            <person name="Everett M.V."/>
            <person name="Foulon E."/>
            <person name="Grimwood J."/>
            <person name="Gundlach H."/>
            <person name="Henrissat B."/>
            <person name="Napoli C."/>
            <person name="McDonald S.M."/>
            <person name="Parker M.S."/>
            <person name="Rombauts S."/>
            <person name="Salamov A."/>
            <person name="Von Dassow P."/>
            <person name="Badger J.H."/>
            <person name="Coutinho P.M."/>
            <person name="Demir E."/>
            <person name="Dubchak I."/>
            <person name="Gentemann C."/>
            <person name="Eikrem W."/>
            <person name="Gready J.E."/>
            <person name="John U."/>
            <person name="Lanier W."/>
            <person name="Lindquist E.A."/>
            <person name="Lucas S."/>
            <person name="Mayer K.F."/>
            <person name="Moreau H."/>
            <person name="Not F."/>
            <person name="Otillar R."/>
            <person name="Panaud O."/>
            <person name="Pangilinan J."/>
            <person name="Paulsen I."/>
            <person name="Piegu B."/>
            <person name="Poliakov A."/>
            <person name="Robbens S."/>
            <person name="Schmutz J."/>
            <person name="Toulza E."/>
            <person name="Wyss T."/>
            <person name="Zelensky A."/>
            <person name="Zhou K."/>
            <person name="Armbrust E.V."/>
            <person name="Bhattacharya D."/>
            <person name="Goodenough U.W."/>
            <person name="Van de Peer Y."/>
            <person name="Grigoriev I.V."/>
        </authorList>
    </citation>
    <scope>NUCLEOTIDE SEQUENCE [LARGE SCALE GENOMIC DNA]</scope>
    <source>
        <strain evidence="14">RCC299 / NOUM17</strain>
    </source>
</reference>
<dbReference type="Gene3D" id="1.20.910.10">
    <property type="entry name" value="Heme oxygenase-like"/>
    <property type="match status" value="1"/>
</dbReference>
<feature type="region of interest" description="Disordered" evidence="12">
    <location>
        <begin position="97"/>
        <end position="117"/>
    </location>
</feature>
<dbReference type="EC" id="1.14.14.18" evidence="3"/>
<evidence type="ECO:0000256" key="9">
    <source>
        <dbReference type="ARBA" id="ARBA00022946"/>
    </source>
</evidence>
<dbReference type="GO" id="GO:0015979">
    <property type="term" value="P:photosynthesis"/>
    <property type="evidence" value="ECO:0007669"/>
    <property type="project" value="UniProtKB-KW"/>
</dbReference>
<protein>
    <recommendedName>
        <fullName evidence="3">heme oxygenase (biliverdin-producing)</fullName>
        <ecNumber evidence="3">1.14.14.18</ecNumber>
    </recommendedName>
</protein>
<evidence type="ECO:0000256" key="4">
    <source>
        <dbReference type="ARBA" id="ARBA00022528"/>
    </source>
</evidence>
<dbReference type="SUPFAM" id="SSF48613">
    <property type="entry name" value="Heme oxygenase-like"/>
    <property type="match status" value="1"/>
</dbReference>
<dbReference type="InterPro" id="IPR016053">
    <property type="entry name" value="Haem_Oase-like"/>
</dbReference>
<evidence type="ECO:0000313" key="14">
    <source>
        <dbReference type="Proteomes" id="UP000002009"/>
    </source>
</evidence>
<dbReference type="eggNOG" id="KOG4480">
    <property type="taxonomic scope" value="Eukaryota"/>
</dbReference>
<accession>C1E2W1</accession>
<feature type="compositionally biased region" description="Low complexity" evidence="12">
    <location>
        <begin position="61"/>
        <end position="72"/>
    </location>
</feature>
<dbReference type="Pfam" id="PF01126">
    <property type="entry name" value="Heme_oxygenase"/>
    <property type="match status" value="1"/>
</dbReference>
<feature type="compositionally biased region" description="Basic and acidic residues" evidence="12">
    <location>
        <begin position="97"/>
        <end position="113"/>
    </location>
</feature>
<keyword evidence="11" id="KW-0408">Iron</keyword>
<evidence type="ECO:0000256" key="8">
    <source>
        <dbReference type="ARBA" id="ARBA00022723"/>
    </source>
</evidence>
<dbReference type="PANTHER" id="PTHR35703">
    <property type="entry name" value="HEME OXYGENASE 1, CHLOROPLASTIC-RELATED"/>
    <property type="match status" value="1"/>
</dbReference>
<dbReference type="CDD" id="cd19165">
    <property type="entry name" value="HemeO"/>
    <property type="match status" value="1"/>
</dbReference>
<organism evidence="13 14">
    <name type="scientific">Micromonas commoda (strain RCC299 / NOUM17 / CCMP2709)</name>
    <name type="common">Picoplanktonic green alga</name>
    <dbReference type="NCBI Taxonomy" id="296587"/>
    <lineage>
        <taxon>Eukaryota</taxon>
        <taxon>Viridiplantae</taxon>
        <taxon>Chlorophyta</taxon>
        <taxon>Mamiellophyceae</taxon>
        <taxon>Mamiellales</taxon>
        <taxon>Mamiellaceae</taxon>
        <taxon>Micromonas</taxon>
    </lineage>
</organism>
<evidence type="ECO:0000256" key="5">
    <source>
        <dbReference type="ARBA" id="ARBA00022531"/>
    </source>
</evidence>
<evidence type="ECO:0000313" key="13">
    <source>
        <dbReference type="EMBL" id="ACO62414.1"/>
    </source>
</evidence>
<evidence type="ECO:0000256" key="12">
    <source>
        <dbReference type="SAM" id="MobiDB-lite"/>
    </source>
</evidence>
<feature type="region of interest" description="Disordered" evidence="12">
    <location>
        <begin position="18"/>
        <end position="79"/>
    </location>
</feature>
<dbReference type="FunCoup" id="C1E2W1">
    <property type="interactions" value="304"/>
</dbReference>
<evidence type="ECO:0000256" key="1">
    <source>
        <dbReference type="ARBA" id="ARBA00004229"/>
    </source>
</evidence>